<keyword evidence="3" id="KW-1185">Reference proteome</keyword>
<name>A0A2P5EVM5_TREOI</name>
<organism evidence="2 3">
    <name type="scientific">Trema orientale</name>
    <name type="common">Charcoal tree</name>
    <name type="synonym">Celtis orientalis</name>
    <dbReference type="NCBI Taxonomy" id="63057"/>
    <lineage>
        <taxon>Eukaryota</taxon>
        <taxon>Viridiplantae</taxon>
        <taxon>Streptophyta</taxon>
        <taxon>Embryophyta</taxon>
        <taxon>Tracheophyta</taxon>
        <taxon>Spermatophyta</taxon>
        <taxon>Magnoliopsida</taxon>
        <taxon>eudicotyledons</taxon>
        <taxon>Gunneridae</taxon>
        <taxon>Pentapetalae</taxon>
        <taxon>rosids</taxon>
        <taxon>fabids</taxon>
        <taxon>Rosales</taxon>
        <taxon>Cannabaceae</taxon>
        <taxon>Trema</taxon>
    </lineage>
</organism>
<gene>
    <name evidence="2" type="ORF">TorRG33x02_145720</name>
</gene>
<proteinExistence type="predicted"/>
<reference evidence="3" key="1">
    <citation type="submission" date="2016-06" db="EMBL/GenBank/DDBJ databases">
        <title>Parallel loss of symbiosis genes in relatives of nitrogen-fixing non-legume Parasponia.</title>
        <authorList>
            <person name="Van Velzen R."/>
            <person name="Holmer R."/>
            <person name="Bu F."/>
            <person name="Rutten L."/>
            <person name="Van Zeijl A."/>
            <person name="Liu W."/>
            <person name="Santuari L."/>
            <person name="Cao Q."/>
            <person name="Sharma T."/>
            <person name="Shen D."/>
            <person name="Roswanjaya Y."/>
            <person name="Wardhani T."/>
            <person name="Kalhor M.S."/>
            <person name="Jansen J."/>
            <person name="Van den Hoogen J."/>
            <person name="Gungor B."/>
            <person name="Hartog M."/>
            <person name="Hontelez J."/>
            <person name="Verver J."/>
            <person name="Yang W.-C."/>
            <person name="Schijlen E."/>
            <person name="Repin R."/>
            <person name="Schilthuizen M."/>
            <person name="Schranz E."/>
            <person name="Heidstra R."/>
            <person name="Miyata K."/>
            <person name="Fedorova E."/>
            <person name="Kohlen W."/>
            <person name="Bisseling T."/>
            <person name="Smit S."/>
            <person name="Geurts R."/>
        </authorList>
    </citation>
    <scope>NUCLEOTIDE SEQUENCE [LARGE SCALE GENOMIC DNA]</scope>
    <source>
        <strain evidence="3">cv. RG33-2</strain>
    </source>
</reference>
<feature type="non-terminal residue" evidence="2">
    <location>
        <position position="1"/>
    </location>
</feature>
<protein>
    <submittedName>
        <fullName evidence="2">Uncharacterized protein</fullName>
    </submittedName>
</protein>
<evidence type="ECO:0000313" key="2">
    <source>
        <dbReference type="EMBL" id="PON89590.1"/>
    </source>
</evidence>
<dbReference type="AlphaFoldDB" id="A0A2P5EVM5"/>
<evidence type="ECO:0000313" key="3">
    <source>
        <dbReference type="Proteomes" id="UP000237000"/>
    </source>
</evidence>
<dbReference type="OrthoDB" id="10437076at2759"/>
<dbReference type="Proteomes" id="UP000237000">
    <property type="component" value="Unassembled WGS sequence"/>
</dbReference>
<sequence>DSISSNFILTVELGHLEPIFIPQENLMSHAQENNVNTNYDIEQRDDDFINDIKLEDDTVLDYEKDEFEENHNDSDDDLHEIPSSSEFDSVRGQSCALD</sequence>
<comment type="caution">
    <text evidence="2">The sequence shown here is derived from an EMBL/GenBank/DDBJ whole genome shotgun (WGS) entry which is preliminary data.</text>
</comment>
<evidence type="ECO:0000256" key="1">
    <source>
        <dbReference type="SAM" id="MobiDB-lite"/>
    </source>
</evidence>
<dbReference type="InParanoid" id="A0A2P5EVM5"/>
<feature type="region of interest" description="Disordered" evidence="1">
    <location>
        <begin position="68"/>
        <end position="98"/>
    </location>
</feature>
<feature type="compositionally biased region" description="Acidic residues" evidence="1">
    <location>
        <begin position="68"/>
        <end position="78"/>
    </location>
</feature>
<accession>A0A2P5EVM5</accession>
<dbReference type="EMBL" id="JXTC01000092">
    <property type="protein sequence ID" value="PON89590.1"/>
    <property type="molecule type" value="Genomic_DNA"/>
</dbReference>